<reference evidence="3" key="1">
    <citation type="submission" date="2025-08" db="UniProtKB">
        <authorList>
            <consortium name="RefSeq"/>
        </authorList>
    </citation>
    <scope>IDENTIFICATION</scope>
    <source>
        <tissue evidence="3">Whole body</tissue>
    </source>
</reference>
<dbReference type="Gene3D" id="3.30.420.10">
    <property type="entry name" value="Ribonuclease H-like superfamily/Ribonuclease H"/>
    <property type="match status" value="1"/>
</dbReference>
<name>A0A8B8F961_9HEMI</name>
<keyword evidence="2" id="KW-1185">Reference proteome</keyword>
<proteinExistence type="predicted"/>
<dbReference type="PROSITE" id="PS50994">
    <property type="entry name" value="INTEGRASE"/>
    <property type="match status" value="1"/>
</dbReference>
<dbReference type="GO" id="GO:0071897">
    <property type="term" value="P:DNA biosynthetic process"/>
    <property type="evidence" value="ECO:0007669"/>
    <property type="project" value="UniProtKB-ARBA"/>
</dbReference>
<dbReference type="Pfam" id="PF18701">
    <property type="entry name" value="DUF5641"/>
    <property type="match status" value="1"/>
</dbReference>
<dbReference type="PANTHER" id="PTHR47331:SF4">
    <property type="entry name" value="PEPTIDASE S1 DOMAIN-CONTAINING PROTEIN"/>
    <property type="match status" value="1"/>
</dbReference>
<dbReference type="Pfam" id="PF05380">
    <property type="entry name" value="Peptidase_A17"/>
    <property type="match status" value="1"/>
</dbReference>
<dbReference type="SUPFAM" id="SSF53098">
    <property type="entry name" value="Ribonuclease H-like"/>
    <property type="match status" value="1"/>
</dbReference>
<dbReference type="Pfam" id="PF17921">
    <property type="entry name" value="Integrase_H2C2"/>
    <property type="match status" value="1"/>
</dbReference>
<gene>
    <name evidence="3" type="primary">LOC112681327</name>
</gene>
<dbReference type="InterPro" id="IPR036397">
    <property type="entry name" value="RNaseH_sf"/>
</dbReference>
<dbReference type="OrthoDB" id="6582095at2759"/>
<dbReference type="InterPro" id="IPR012337">
    <property type="entry name" value="RNaseH-like_sf"/>
</dbReference>
<sequence>MRFRKHQFVMTADVEKMFRQIKVAEEDQDWQRIVWRAQPDEALKLYRLTTVTYGTTSASFMATNCLVSLSEESKQIYPEASKIIRHDFYMDDLMTGADTIDDCCRLQQQINAILESAHLPLRKWCSNSIKILQRIGKSSNDPLFALPIGEDEIIKSLGLSWNPTVDEFRFIIEQKTSRIKSTKRMLLADLNRIFDPLGFLAPVLIRGKIFVQQLWQLKVEWDQNLPSELKKKWDIFYQEFKDLSHLSIPRKCIPYQSSEVQIHGFCDASEAAYGAAIYVRSKDLMGCWHSRLLCARTRVAPLKGSTIPRLELRGAVTLAQLSIKIAEALEIDVKSFYLWTDSTVVLGWLNSQTCRLKTFVANRVEQVLEITEPKQWRHISTTDNPADILTRGISGKELQNKDIWWKGPHWLESESDAWKESMFTNQIQELPEQRKVKLVLLTVNPLSNIFKYYSDWQRLRSGVAWILRFISYLKARKDLKVPKYLTVSELKAAEMVVLRQLQKETFAKEISSLEKGDYVASNSKLNGLSPYLENGLILVGGRLRHAQITERQKHPIVIPAGHQVTKMIFKYRHRELLHCGPQQLLASVRQQYWPLRGRVTARSVIKECVTCIRARPKFTPPLMGALPKARVQPSRPFSVSGVDFAGPLVVRSGVRRITGVKAWVAVFICFSTRAIHLEAVVGLTSGAFIATLRRFMSRRGKCSTIYSDNGTNFVGAQRELTSYIQNCDSQLASEGIEWKFNPPSAPHFGGLWESAVKSTKHHLNRILKDSRLNLEELNTLLCQIEACVNSRPITPLSTDPSEPEALTPGHFLIGGPLSLLPEPNIDIGSIAHLHRWKYVQALMRSFWDRWHKEYLPQLQVRGRWVAKRDTMCVGDVVIIKEDCTSPSNWKLGRITAVHPGKDEVVRVVTIRTSSGTEVKRPVVKLCRLPVSEDTIVENDDFQRGEDVAAVK</sequence>
<dbReference type="InterPro" id="IPR001584">
    <property type="entry name" value="Integrase_cat-core"/>
</dbReference>
<dbReference type="AlphaFoldDB" id="A0A8B8F961"/>
<dbReference type="Proteomes" id="UP000694846">
    <property type="component" value="Unplaced"/>
</dbReference>
<dbReference type="SUPFAM" id="SSF56672">
    <property type="entry name" value="DNA/RNA polymerases"/>
    <property type="match status" value="1"/>
</dbReference>
<dbReference type="PANTHER" id="PTHR47331">
    <property type="entry name" value="PHD-TYPE DOMAIN-CONTAINING PROTEIN"/>
    <property type="match status" value="1"/>
</dbReference>
<dbReference type="InterPro" id="IPR041588">
    <property type="entry name" value="Integrase_H2C2"/>
</dbReference>
<protein>
    <submittedName>
        <fullName evidence="3">Uncharacterized protein LOC112681327</fullName>
    </submittedName>
</protein>
<dbReference type="RefSeq" id="XP_025407379.1">
    <property type="nucleotide sequence ID" value="XM_025551594.1"/>
</dbReference>
<dbReference type="InterPro" id="IPR043502">
    <property type="entry name" value="DNA/RNA_pol_sf"/>
</dbReference>
<evidence type="ECO:0000313" key="2">
    <source>
        <dbReference type="Proteomes" id="UP000694846"/>
    </source>
</evidence>
<dbReference type="InterPro" id="IPR008042">
    <property type="entry name" value="Retrotrans_Pao"/>
</dbReference>
<evidence type="ECO:0000313" key="3">
    <source>
        <dbReference type="RefSeq" id="XP_025407379.1"/>
    </source>
</evidence>
<accession>A0A8B8F961</accession>
<dbReference type="GO" id="GO:0003676">
    <property type="term" value="F:nucleic acid binding"/>
    <property type="evidence" value="ECO:0007669"/>
    <property type="project" value="InterPro"/>
</dbReference>
<evidence type="ECO:0000259" key="1">
    <source>
        <dbReference type="PROSITE" id="PS50994"/>
    </source>
</evidence>
<organism evidence="2 3">
    <name type="scientific">Sipha flava</name>
    <name type="common">yellow sugarcane aphid</name>
    <dbReference type="NCBI Taxonomy" id="143950"/>
    <lineage>
        <taxon>Eukaryota</taxon>
        <taxon>Metazoa</taxon>
        <taxon>Ecdysozoa</taxon>
        <taxon>Arthropoda</taxon>
        <taxon>Hexapoda</taxon>
        <taxon>Insecta</taxon>
        <taxon>Pterygota</taxon>
        <taxon>Neoptera</taxon>
        <taxon>Paraneoptera</taxon>
        <taxon>Hemiptera</taxon>
        <taxon>Sternorrhyncha</taxon>
        <taxon>Aphidomorpha</taxon>
        <taxon>Aphidoidea</taxon>
        <taxon>Aphididae</taxon>
        <taxon>Sipha</taxon>
    </lineage>
</organism>
<dbReference type="GeneID" id="112681327"/>
<dbReference type="GO" id="GO:0042575">
    <property type="term" value="C:DNA polymerase complex"/>
    <property type="evidence" value="ECO:0007669"/>
    <property type="project" value="UniProtKB-ARBA"/>
</dbReference>
<feature type="domain" description="Integrase catalytic" evidence="1">
    <location>
        <begin position="632"/>
        <end position="816"/>
    </location>
</feature>
<dbReference type="GO" id="GO:0015074">
    <property type="term" value="P:DNA integration"/>
    <property type="evidence" value="ECO:0007669"/>
    <property type="project" value="InterPro"/>
</dbReference>
<dbReference type="InterPro" id="IPR040676">
    <property type="entry name" value="DUF5641"/>
</dbReference>